<organism evidence="2 3">
    <name type="scientific">Capronia coronata CBS 617.96</name>
    <dbReference type="NCBI Taxonomy" id="1182541"/>
    <lineage>
        <taxon>Eukaryota</taxon>
        <taxon>Fungi</taxon>
        <taxon>Dikarya</taxon>
        <taxon>Ascomycota</taxon>
        <taxon>Pezizomycotina</taxon>
        <taxon>Eurotiomycetes</taxon>
        <taxon>Chaetothyriomycetidae</taxon>
        <taxon>Chaetothyriales</taxon>
        <taxon>Herpotrichiellaceae</taxon>
        <taxon>Capronia</taxon>
    </lineage>
</organism>
<dbReference type="EMBL" id="AMWN01000004">
    <property type="protein sequence ID" value="EXJ88712.1"/>
    <property type="molecule type" value="Genomic_DNA"/>
</dbReference>
<keyword evidence="3" id="KW-1185">Reference proteome</keyword>
<feature type="non-terminal residue" evidence="2">
    <location>
        <position position="142"/>
    </location>
</feature>
<feature type="compositionally biased region" description="Basic and acidic residues" evidence="1">
    <location>
        <begin position="113"/>
        <end position="122"/>
    </location>
</feature>
<sequence>YGGNGKDDDHSDLPDKSKLYERMHEGYSTKAVMSKHMGSDIYPQKSASFDDHGNAQITRSNTRDDGDGRWEAALPRRNEVSKENYNNFNKVLPDNKIQPRDHAYASTTSKHWRPAELDRDHSVTGGTVRRTIEKYPKDNSSS</sequence>
<dbReference type="Proteomes" id="UP000019484">
    <property type="component" value="Unassembled WGS sequence"/>
</dbReference>
<proteinExistence type="predicted"/>
<evidence type="ECO:0000256" key="1">
    <source>
        <dbReference type="SAM" id="MobiDB-lite"/>
    </source>
</evidence>
<feature type="compositionally biased region" description="Basic and acidic residues" evidence="1">
    <location>
        <begin position="61"/>
        <end position="82"/>
    </location>
</feature>
<feature type="region of interest" description="Disordered" evidence="1">
    <location>
        <begin position="1"/>
        <end position="22"/>
    </location>
</feature>
<name>W9Y788_9EURO</name>
<dbReference type="AlphaFoldDB" id="W9Y788"/>
<comment type="caution">
    <text evidence="2">The sequence shown here is derived from an EMBL/GenBank/DDBJ whole genome shotgun (WGS) entry which is preliminary data.</text>
</comment>
<dbReference type="RefSeq" id="XP_007724718.1">
    <property type="nucleotide sequence ID" value="XM_007726528.1"/>
</dbReference>
<dbReference type="HOGENOM" id="CLU_1820361_0_0_1"/>
<gene>
    <name evidence="2" type="ORF">A1O1_05644</name>
</gene>
<feature type="region of interest" description="Disordered" evidence="1">
    <location>
        <begin position="38"/>
        <end position="142"/>
    </location>
</feature>
<protein>
    <submittedName>
        <fullName evidence="2">Uncharacterized protein</fullName>
    </submittedName>
</protein>
<reference evidence="2 3" key="1">
    <citation type="submission" date="2013-03" db="EMBL/GenBank/DDBJ databases">
        <title>The Genome Sequence of Capronia coronata CBS 617.96.</title>
        <authorList>
            <consortium name="The Broad Institute Genomics Platform"/>
            <person name="Cuomo C."/>
            <person name="de Hoog S."/>
            <person name="Gorbushina A."/>
            <person name="Walker B."/>
            <person name="Young S.K."/>
            <person name="Zeng Q."/>
            <person name="Gargeya S."/>
            <person name="Fitzgerald M."/>
            <person name="Haas B."/>
            <person name="Abouelleil A."/>
            <person name="Allen A.W."/>
            <person name="Alvarado L."/>
            <person name="Arachchi H.M."/>
            <person name="Berlin A.M."/>
            <person name="Chapman S.B."/>
            <person name="Gainer-Dewar J."/>
            <person name="Goldberg J."/>
            <person name="Griggs A."/>
            <person name="Gujja S."/>
            <person name="Hansen M."/>
            <person name="Howarth C."/>
            <person name="Imamovic A."/>
            <person name="Ireland A."/>
            <person name="Larimer J."/>
            <person name="McCowan C."/>
            <person name="Murphy C."/>
            <person name="Pearson M."/>
            <person name="Poon T.W."/>
            <person name="Priest M."/>
            <person name="Roberts A."/>
            <person name="Saif S."/>
            <person name="Shea T."/>
            <person name="Sisk P."/>
            <person name="Sykes S."/>
            <person name="Wortman J."/>
            <person name="Nusbaum C."/>
            <person name="Birren B."/>
        </authorList>
    </citation>
    <scope>NUCLEOTIDE SEQUENCE [LARGE SCALE GENOMIC DNA]</scope>
    <source>
        <strain evidence="2 3">CBS 617.96</strain>
    </source>
</reference>
<feature type="compositionally biased region" description="Basic and acidic residues" evidence="1">
    <location>
        <begin position="130"/>
        <end position="142"/>
    </location>
</feature>
<evidence type="ECO:0000313" key="2">
    <source>
        <dbReference type="EMBL" id="EXJ88712.1"/>
    </source>
</evidence>
<evidence type="ECO:0000313" key="3">
    <source>
        <dbReference type="Proteomes" id="UP000019484"/>
    </source>
</evidence>
<feature type="non-terminal residue" evidence="2">
    <location>
        <position position="1"/>
    </location>
</feature>
<dbReference type="OrthoDB" id="4153744at2759"/>
<accession>W9Y788</accession>
<dbReference type="GeneID" id="19160517"/>